<name>R6URJ6_9FIRM</name>
<reference evidence="1" key="1">
    <citation type="submission" date="2012-11" db="EMBL/GenBank/DDBJ databases">
        <title>Dependencies among metagenomic species, viruses, plasmids and units of genetic variation.</title>
        <authorList>
            <person name="Nielsen H.B."/>
            <person name="Almeida M."/>
            <person name="Juncker A.S."/>
            <person name="Rasmussen S."/>
            <person name="Li J."/>
            <person name="Sunagawa S."/>
            <person name="Plichta D."/>
            <person name="Gautier L."/>
            <person name="Le Chatelier E."/>
            <person name="Peletier E."/>
            <person name="Bonde I."/>
            <person name="Nielsen T."/>
            <person name="Manichanh C."/>
            <person name="Arumugam M."/>
            <person name="Batto J."/>
            <person name="Santos M.B.Q.D."/>
            <person name="Blom N."/>
            <person name="Borruel N."/>
            <person name="Burgdorf K.S."/>
            <person name="Boumezbeur F."/>
            <person name="Casellas F."/>
            <person name="Dore J."/>
            <person name="Guarner F."/>
            <person name="Hansen T."/>
            <person name="Hildebrand F."/>
            <person name="Kaas R.S."/>
            <person name="Kennedy S."/>
            <person name="Kristiansen K."/>
            <person name="Kultima J.R."/>
            <person name="Leonard P."/>
            <person name="Levenez F."/>
            <person name="Lund O."/>
            <person name="Moumen B."/>
            <person name="Le Paslier D."/>
            <person name="Pons N."/>
            <person name="Pedersen O."/>
            <person name="Prifti E."/>
            <person name="Qin J."/>
            <person name="Raes J."/>
            <person name="Tap J."/>
            <person name="Tims S."/>
            <person name="Ussery D.W."/>
            <person name="Yamada T."/>
            <person name="MetaHit consortium"/>
            <person name="Renault P."/>
            <person name="Sicheritz-Ponten T."/>
            <person name="Bork P."/>
            <person name="Wang J."/>
            <person name="Brunak S."/>
            <person name="Ehrlich S.D."/>
        </authorList>
    </citation>
    <scope>NUCLEOTIDE SEQUENCE [LARGE SCALE GENOMIC DNA]</scope>
</reference>
<dbReference type="EMBL" id="CBFV010000059">
    <property type="protein sequence ID" value="CDC73392.1"/>
    <property type="molecule type" value="Genomic_DNA"/>
</dbReference>
<dbReference type="Proteomes" id="UP000018162">
    <property type="component" value="Unassembled WGS sequence"/>
</dbReference>
<sequence>MNPEISKEDYLKLYNLLPYDYKSIIINTFRCLVNHNSSFTEKGYQPYAISELINYNQQKLGYTDEEVCEIVYDLFNKSNPKSDKVLTIETYRKIKQRNTQTSQRGTNWLEYIAQALRFDSSDYKKYLTDAGIQHAYSAVEKQSNEINSIDTLFDLLNFKEKSALTQLTTGLLNLYMNAYNKIN</sequence>
<proteinExistence type="predicted"/>
<organism evidence="1 2">
    <name type="scientific">Agathobacter rectalis CAG:36</name>
    <dbReference type="NCBI Taxonomy" id="1263079"/>
    <lineage>
        <taxon>Bacteria</taxon>
        <taxon>Bacillati</taxon>
        <taxon>Bacillota</taxon>
        <taxon>Clostridia</taxon>
        <taxon>Lachnospirales</taxon>
        <taxon>Lachnospiraceae</taxon>
        <taxon>Agathobacter</taxon>
    </lineage>
</organism>
<evidence type="ECO:0000313" key="2">
    <source>
        <dbReference type="Proteomes" id="UP000018162"/>
    </source>
</evidence>
<dbReference type="AlphaFoldDB" id="R6URJ6"/>
<comment type="caution">
    <text evidence="1">The sequence shown here is derived from an EMBL/GenBank/DDBJ whole genome shotgun (WGS) entry which is preliminary data.</text>
</comment>
<gene>
    <name evidence="1" type="ORF">BN626_01150</name>
</gene>
<accession>R6URJ6</accession>
<protein>
    <submittedName>
        <fullName evidence="1">Uncharacterized protein</fullName>
    </submittedName>
</protein>
<evidence type="ECO:0000313" key="1">
    <source>
        <dbReference type="EMBL" id="CDC73392.1"/>
    </source>
</evidence>